<keyword evidence="2" id="KW-1185">Reference proteome</keyword>
<protein>
    <submittedName>
        <fullName evidence="1">Uncharacterized protein</fullName>
    </submittedName>
</protein>
<dbReference type="AlphaFoldDB" id="A0A165DHU0"/>
<gene>
    <name evidence="1" type="ORF">EXIGLDRAFT_727010</name>
</gene>
<reference evidence="1 2" key="1">
    <citation type="journal article" date="2016" name="Mol. Biol. Evol.">
        <title>Comparative Genomics of Early-Diverging Mushroom-Forming Fungi Provides Insights into the Origins of Lignocellulose Decay Capabilities.</title>
        <authorList>
            <person name="Nagy L.G."/>
            <person name="Riley R."/>
            <person name="Tritt A."/>
            <person name="Adam C."/>
            <person name="Daum C."/>
            <person name="Floudas D."/>
            <person name="Sun H."/>
            <person name="Yadav J.S."/>
            <person name="Pangilinan J."/>
            <person name="Larsson K.H."/>
            <person name="Matsuura K."/>
            <person name="Barry K."/>
            <person name="Labutti K."/>
            <person name="Kuo R."/>
            <person name="Ohm R.A."/>
            <person name="Bhattacharya S.S."/>
            <person name="Shirouzu T."/>
            <person name="Yoshinaga Y."/>
            <person name="Martin F.M."/>
            <person name="Grigoriev I.V."/>
            <person name="Hibbett D.S."/>
        </authorList>
    </citation>
    <scope>NUCLEOTIDE SEQUENCE [LARGE SCALE GENOMIC DNA]</scope>
    <source>
        <strain evidence="1 2">HHB12029</strain>
    </source>
</reference>
<dbReference type="EMBL" id="KV426219">
    <property type="protein sequence ID" value="KZV84563.1"/>
    <property type="molecule type" value="Genomic_DNA"/>
</dbReference>
<proteinExistence type="predicted"/>
<dbReference type="Proteomes" id="UP000077266">
    <property type="component" value="Unassembled WGS sequence"/>
</dbReference>
<accession>A0A165DHU0</accession>
<organism evidence="1 2">
    <name type="scientific">Exidia glandulosa HHB12029</name>
    <dbReference type="NCBI Taxonomy" id="1314781"/>
    <lineage>
        <taxon>Eukaryota</taxon>
        <taxon>Fungi</taxon>
        <taxon>Dikarya</taxon>
        <taxon>Basidiomycota</taxon>
        <taxon>Agaricomycotina</taxon>
        <taxon>Agaricomycetes</taxon>
        <taxon>Auriculariales</taxon>
        <taxon>Exidiaceae</taxon>
        <taxon>Exidia</taxon>
    </lineage>
</organism>
<evidence type="ECO:0000313" key="2">
    <source>
        <dbReference type="Proteomes" id="UP000077266"/>
    </source>
</evidence>
<name>A0A165DHU0_EXIGL</name>
<sequence>MDVPLTASPTERKWDTFLMAQRRRNDLFIRRHSERKAQLQEREADRGQIFERSLTLWQLAATAAERQRTVEFAQALAHAESLWVSSSARRASVGAQVALRLSATFAEAQQAREDAFHLELASRNGDLMEELKSFVEVLEAFGKRLELRPTLARAPSRN</sequence>
<evidence type="ECO:0000313" key="1">
    <source>
        <dbReference type="EMBL" id="KZV84563.1"/>
    </source>
</evidence>
<dbReference type="InParanoid" id="A0A165DHU0"/>